<evidence type="ECO:0000313" key="3">
    <source>
        <dbReference type="Proteomes" id="UP000013015"/>
    </source>
</evidence>
<dbReference type="EMBL" id="AQHZ01000010">
    <property type="protein sequence ID" value="ENO18629.1"/>
    <property type="molecule type" value="Genomic_DNA"/>
</dbReference>
<dbReference type="GO" id="GO:0003677">
    <property type="term" value="F:DNA binding"/>
    <property type="evidence" value="ECO:0007669"/>
    <property type="project" value="InterPro"/>
</dbReference>
<evidence type="ECO:0000313" key="2">
    <source>
        <dbReference type="EMBL" id="ENO18629.1"/>
    </source>
</evidence>
<dbReference type="eggNOG" id="COG2094">
    <property type="taxonomic scope" value="Bacteria"/>
</dbReference>
<evidence type="ECO:0000256" key="1">
    <source>
        <dbReference type="SAM" id="MobiDB-lite"/>
    </source>
</evidence>
<name>N6WEF2_9ACTO</name>
<keyword evidence="3" id="KW-1185">Reference proteome</keyword>
<dbReference type="GO" id="GO:0006284">
    <property type="term" value="P:base-excision repair"/>
    <property type="evidence" value="ECO:0007669"/>
    <property type="project" value="InterPro"/>
</dbReference>
<protein>
    <submittedName>
        <fullName evidence="2">Uncharacterized protein</fullName>
    </submittedName>
</protein>
<proteinExistence type="predicted"/>
<sequence>MIRRGPRTGVTGPGGDGDAYPWRFWIDGDPTVSAYRAAPRRTS</sequence>
<accession>N6WEF2</accession>
<organism evidence="2 3">
    <name type="scientific">Schaalia cardiffensis F0333</name>
    <dbReference type="NCBI Taxonomy" id="888050"/>
    <lineage>
        <taxon>Bacteria</taxon>
        <taxon>Bacillati</taxon>
        <taxon>Actinomycetota</taxon>
        <taxon>Actinomycetes</taxon>
        <taxon>Actinomycetales</taxon>
        <taxon>Actinomycetaceae</taxon>
        <taxon>Schaalia</taxon>
    </lineage>
</organism>
<dbReference type="AlphaFoldDB" id="N6WEF2"/>
<dbReference type="SUPFAM" id="SSF50486">
    <property type="entry name" value="FMT C-terminal domain-like"/>
    <property type="match status" value="1"/>
</dbReference>
<dbReference type="InterPro" id="IPR036995">
    <property type="entry name" value="MPG_sf"/>
</dbReference>
<dbReference type="InterPro" id="IPR011034">
    <property type="entry name" value="Formyl_transferase-like_C_sf"/>
</dbReference>
<dbReference type="Proteomes" id="UP000013015">
    <property type="component" value="Unassembled WGS sequence"/>
</dbReference>
<gene>
    <name evidence="2" type="ORF">HMPREF9004_0678</name>
</gene>
<comment type="caution">
    <text evidence="2">The sequence shown here is derived from an EMBL/GenBank/DDBJ whole genome shotgun (WGS) entry which is preliminary data.</text>
</comment>
<dbReference type="STRING" id="888050.HMPREF9004_0678"/>
<dbReference type="GO" id="GO:0003905">
    <property type="term" value="F:alkylbase DNA N-glycosylase activity"/>
    <property type="evidence" value="ECO:0007669"/>
    <property type="project" value="InterPro"/>
</dbReference>
<dbReference type="HOGENOM" id="CLU_3228312_0_0_11"/>
<feature type="region of interest" description="Disordered" evidence="1">
    <location>
        <begin position="1"/>
        <end position="20"/>
    </location>
</feature>
<reference evidence="2 3" key="1">
    <citation type="submission" date="2013-03" db="EMBL/GenBank/DDBJ databases">
        <title>Reference genome for the Human Microbiome Project.</title>
        <authorList>
            <person name="Aqrawi P."/>
            <person name="Ayvaz T."/>
            <person name="Bess C."/>
            <person name="Blankenburg K."/>
            <person name="Coyle M."/>
            <person name="Deng J."/>
            <person name="Forbes L."/>
            <person name="Fowler G."/>
            <person name="Francisco L."/>
            <person name="Fu Q."/>
            <person name="Gibbs R."/>
            <person name="Gross S."/>
            <person name="Gubbala S."/>
            <person name="Hale W."/>
            <person name="Hemphill L."/>
            <person name="Highlander S."/>
            <person name="Hirani K."/>
            <person name="Jackson L."/>
            <person name="Jakkamsetti A."/>
            <person name="Javaid M."/>
            <person name="Jayaseelan J.C."/>
            <person name="Jiang H."/>
            <person name="Joshi V."/>
            <person name="Korchina V."/>
            <person name="Kovar C."/>
            <person name="Lara F."/>
            <person name="Lee S."/>
            <person name="Liu Y."/>
            <person name="Mata R."/>
            <person name="Mathew T."/>
            <person name="Munidasa M."/>
            <person name="Muzny D."/>
            <person name="Nazareth L."/>
            <person name="Ngo R."/>
            <person name="Nguyen L."/>
            <person name="Nguyen N."/>
            <person name="Okwuonu G."/>
            <person name="Ongeri F."/>
            <person name="Palculict T."/>
            <person name="Patil S."/>
            <person name="Petrosino J."/>
            <person name="Pham C."/>
            <person name="Pham P."/>
            <person name="Pu L.-L."/>
            <person name="Qin X."/>
            <person name="Qu J."/>
            <person name="Reid J."/>
            <person name="Ross M."/>
            <person name="Ruth R."/>
            <person name="Saada N."/>
            <person name="San Lucas F."/>
            <person name="Santibanez J."/>
            <person name="Shang Y."/>
            <person name="Simmons D."/>
            <person name="Song X.-Z."/>
            <person name="Tang L.-Y."/>
            <person name="Thornton R."/>
            <person name="Warren J."/>
            <person name="Weissenberger G."/>
            <person name="Wilczek-Boney K."/>
            <person name="Worley K."/>
            <person name="Youmans B."/>
            <person name="Zhang J."/>
            <person name="Zhang L."/>
            <person name="Zhao Z."/>
            <person name="Zhou C."/>
            <person name="Zhu D."/>
            <person name="Zhu Y."/>
        </authorList>
    </citation>
    <scope>NUCLEOTIDE SEQUENCE [LARGE SCALE GENOMIC DNA]</scope>
    <source>
        <strain evidence="2 3">F0333</strain>
    </source>
</reference>
<dbReference type="PATRIC" id="fig|888050.3.peg.649"/>
<dbReference type="Gene3D" id="3.10.300.10">
    <property type="entry name" value="Methylpurine-DNA glycosylase (MPG)"/>
    <property type="match status" value="1"/>
</dbReference>